<comment type="caution">
    <text evidence="1">The sequence shown here is derived from an EMBL/GenBank/DDBJ whole genome shotgun (WGS) entry which is preliminary data.</text>
</comment>
<sequence length="63" mass="6946">MTTDACIRQLAWHQVTYNHACRQSRVTLYTGDAAPDAITFAATISTTLRPCTSRALHCCKSDT</sequence>
<evidence type="ECO:0000313" key="1">
    <source>
        <dbReference type="EMBL" id="PPT75370.1"/>
    </source>
</evidence>
<dbReference type="Proteomes" id="UP000238270">
    <property type="component" value="Unassembled WGS sequence"/>
</dbReference>
<dbReference type="EMBL" id="MIGV01000016">
    <property type="protein sequence ID" value="PPT75370.1"/>
    <property type="molecule type" value="Genomic_DNA"/>
</dbReference>
<name>A0A2S6Z321_9XANT</name>
<reference evidence="1 2" key="1">
    <citation type="submission" date="2016-08" db="EMBL/GenBank/DDBJ databases">
        <title>Evolution of the type three secretion system and type three effector repertoires in Xanthomonas.</title>
        <authorList>
            <person name="Merda D."/>
            <person name="Briand M."/>
            <person name="Bosis E."/>
            <person name="Rousseau C."/>
            <person name="Portier P."/>
            <person name="Jacques M.-A."/>
            <person name="Fischer-Le Saux M."/>
        </authorList>
    </citation>
    <scope>NUCLEOTIDE SEQUENCE [LARGE SCALE GENOMIC DNA]</scope>
    <source>
        <strain evidence="1 2">CFBP 3122</strain>
    </source>
</reference>
<protein>
    <submittedName>
        <fullName evidence="1">Uncharacterized protein</fullName>
    </submittedName>
</protein>
<accession>A0A2S6Z321</accession>
<dbReference type="AlphaFoldDB" id="A0A2S6Z321"/>
<gene>
    <name evidence="1" type="ORF">XaplCFBP3122_13685</name>
</gene>
<evidence type="ECO:0000313" key="2">
    <source>
        <dbReference type="Proteomes" id="UP000238270"/>
    </source>
</evidence>
<proteinExistence type="predicted"/>
<organism evidence="1 2">
    <name type="scientific">Xanthomonas arboricola pv. populi</name>
    <dbReference type="NCBI Taxonomy" id="487823"/>
    <lineage>
        <taxon>Bacteria</taxon>
        <taxon>Pseudomonadati</taxon>
        <taxon>Pseudomonadota</taxon>
        <taxon>Gammaproteobacteria</taxon>
        <taxon>Lysobacterales</taxon>
        <taxon>Lysobacteraceae</taxon>
        <taxon>Xanthomonas</taxon>
    </lineage>
</organism>